<dbReference type="RefSeq" id="XP_046600114.1">
    <property type="nucleotide sequence ID" value="XM_046744158.1"/>
</dbReference>
<dbReference type="PROSITE" id="PS00523">
    <property type="entry name" value="SULFATASE_1"/>
    <property type="match status" value="1"/>
</dbReference>
<evidence type="ECO:0000313" key="12">
    <source>
        <dbReference type="RefSeq" id="XP_015512998.2"/>
    </source>
</evidence>
<keyword evidence="8" id="KW-0472">Membrane</keyword>
<evidence type="ECO:0000256" key="4">
    <source>
        <dbReference type="ARBA" id="ARBA00022801"/>
    </source>
</evidence>
<reference evidence="12 13" key="1">
    <citation type="submission" date="2025-05" db="UniProtKB">
        <authorList>
            <consortium name="RefSeq"/>
        </authorList>
    </citation>
    <scope>IDENTIFICATION</scope>
    <source>
        <tissue evidence="12 13">Thorax and Abdomen</tissue>
    </source>
</reference>
<evidence type="ECO:0000313" key="13">
    <source>
        <dbReference type="RefSeq" id="XP_046600112.1"/>
    </source>
</evidence>
<dbReference type="InterPro" id="IPR017850">
    <property type="entry name" value="Alkaline_phosphatase_core_sf"/>
</dbReference>
<dbReference type="FunCoup" id="A0A6J0BGY2">
    <property type="interactions" value="77"/>
</dbReference>
<dbReference type="SUPFAM" id="SSF53649">
    <property type="entry name" value="Alkaline phosphatase-like"/>
    <property type="match status" value="1"/>
</dbReference>
<keyword evidence="8" id="KW-1133">Transmembrane helix</keyword>
<dbReference type="InParanoid" id="A0A6J0BGY2"/>
<accession>A0A6J0BGY2</accession>
<evidence type="ECO:0000259" key="10">
    <source>
        <dbReference type="Pfam" id="PF00884"/>
    </source>
</evidence>
<dbReference type="Proteomes" id="UP000829291">
    <property type="component" value="Chromosome 6"/>
</dbReference>
<keyword evidence="6" id="KW-0325">Glycoprotein</keyword>
<evidence type="ECO:0000313" key="14">
    <source>
        <dbReference type="RefSeq" id="XP_046600113.1"/>
    </source>
</evidence>
<gene>
    <name evidence="12 13 14 15" type="primary">LOC107219318</name>
</gene>
<evidence type="ECO:0000256" key="3">
    <source>
        <dbReference type="ARBA" id="ARBA00022723"/>
    </source>
</evidence>
<dbReference type="Pfam" id="PF00884">
    <property type="entry name" value="Sulfatase"/>
    <property type="match status" value="1"/>
</dbReference>
<proteinExistence type="inferred from homology"/>
<evidence type="ECO:0000313" key="11">
    <source>
        <dbReference type="Proteomes" id="UP000829291"/>
    </source>
</evidence>
<dbReference type="Gene3D" id="3.40.720.10">
    <property type="entry name" value="Alkaline Phosphatase, subunit A"/>
    <property type="match status" value="1"/>
</dbReference>
<dbReference type="RefSeq" id="XP_015512998.2">
    <property type="nucleotide sequence ID" value="XM_015657512.2"/>
</dbReference>
<dbReference type="KEGG" id="nlo:107219318"/>
<dbReference type="InterPro" id="IPR024607">
    <property type="entry name" value="Sulfatase_CS"/>
</dbReference>
<dbReference type="RefSeq" id="XP_046600113.1">
    <property type="nucleotide sequence ID" value="XM_046744157.1"/>
</dbReference>
<feature type="signal peptide" evidence="9">
    <location>
        <begin position="1"/>
        <end position="24"/>
    </location>
</feature>
<keyword evidence="5" id="KW-0106">Calcium</keyword>
<sequence length="690" mass="76547">MDAVWLRLATLLAVLLHIAGSPSGMPYSSTREQRSKPMEGSKKPHIVVILADDLGWNDVSFHGSNQIPTPNIDALAYNGVILNSHYVPALCTPSRSALMTGKYPIHLGMQHSVILEPEPRGLPLKEKLLPEYLRDAGYKTHAIGKWHLGYHRVAYTPTYRGFDSHFGYWNGLQDYYSHEVAATFDSYRGFDMRRNMTVARDTAGKYSTDLFTEEAVRLIETHNPDDPMFMYLSHLAPHTGNQDNPFQAPDEEVAKFTHIVDPERRIYAAMVSKLDQSVGEVVAALRRREMLENSIILFMSDNGAPTYGIHSNRGSNYPMRGIKDSPWEGGVRGVAAIWSPLIDATNRVSNQLMYMTDWLPTLYAAAGLDVAALGNIDGVNMWPALRSNKPSPRSEVVVNIDDVANYAAIRMGDFKYIIGATSSGLEWYGESGKPEIDAISETLANYDPDLVMKSRSGVALTGVITARQVEEVKKMRENHMEGAQMTVTILTALKIHSLRSEAVLNCNVKEENKIACNPLESPCLFNIKEDPCEMVNLAKTRPLILATLEEALMRHRVTVIPASNVDSDPKADPKNWQGIWVNWNEPIPMKFSSTDSEEPKRISGPAIALIAVLLGLTTVGVIVLFTVKFKKNSCTESHPEHGTFQQIPGEGNDNGNNSAVLESTKVLPNPKSIQSFKEFASLKDLARNID</sequence>
<keyword evidence="8" id="KW-0812">Transmembrane</keyword>
<dbReference type="AlphaFoldDB" id="A0A6J0BGY2"/>
<feature type="transmembrane region" description="Helical" evidence="8">
    <location>
        <begin position="606"/>
        <end position="627"/>
    </location>
</feature>
<keyword evidence="3" id="KW-0479">Metal-binding</keyword>
<evidence type="ECO:0000256" key="6">
    <source>
        <dbReference type="ARBA" id="ARBA00023180"/>
    </source>
</evidence>
<keyword evidence="11" id="KW-1185">Reference proteome</keyword>
<dbReference type="OrthoDB" id="103349at2759"/>
<dbReference type="RefSeq" id="XP_046600112.1">
    <property type="nucleotide sequence ID" value="XM_046744156.1"/>
</dbReference>
<dbReference type="InterPro" id="IPR047115">
    <property type="entry name" value="ARSB"/>
</dbReference>
<comment type="similarity">
    <text evidence="2">Belongs to the sulfatase family.</text>
</comment>
<feature type="domain" description="Sulfatase N-terminal" evidence="10">
    <location>
        <begin position="44"/>
        <end position="367"/>
    </location>
</feature>
<evidence type="ECO:0000256" key="8">
    <source>
        <dbReference type="SAM" id="Phobius"/>
    </source>
</evidence>
<dbReference type="GO" id="GO:0008484">
    <property type="term" value="F:sulfuric ester hydrolase activity"/>
    <property type="evidence" value="ECO:0007669"/>
    <property type="project" value="InterPro"/>
</dbReference>
<feature type="chain" id="PRO_5045019063" evidence="9">
    <location>
        <begin position="25"/>
        <end position="690"/>
    </location>
</feature>
<evidence type="ECO:0000256" key="2">
    <source>
        <dbReference type="ARBA" id="ARBA00008779"/>
    </source>
</evidence>
<evidence type="ECO:0000256" key="5">
    <source>
        <dbReference type="ARBA" id="ARBA00022837"/>
    </source>
</evidence>
<dbReference type="GeneID" id="107219318"/>
<evidence type="ECO:0000256" key="9">
    <source>
        <dbReference type="SAM" id="SignalP"/>
    </source>
</evidence>
<evidence type="ECO:0000313" key="15">
    <source>
        <dbReference type="RefSeq" id="XP_046600114.1"/>
    </source>
</evidence>
<keyword evidence="4" id="KW-0378">Hydrolase</keyword>
<keyword evidence="9" id="KW-0732">Signal</keyword>
<dbReference type="PROSITE" id="PS00149">
    <property type="entry name" value="SULFATASE_2"/>
    <property type="match status" value="1"/>
</dbReference>
<feature type="region of interest" description="Disordered" evidence="7">
    <location>
        <begin position="635"/>
        <end position="660"/>
    </location>
</feature>
<dbReference type="Gene3D" id="3.30.1120.10">
    <property type="match status" value="1"/>
</dbReference>
<evidence type="ECO:0000256" key="7">
    <source>
        <dbReference type="SAM" id="MobiDB-lite"/>
    </source>
</evidence>
<comment type="cofactor">
    <cofactor evidence="1">
        <name>Ca(2+)</name>
        <dbReference type="ChEBI" id="CHEBI:29108"/>
    </cofactor>
</comment>
<protein>
    <submittedName>
        <fullName evidence="12 13">Arylsulfatase B-like</fullName>
    </submittedName>
</protein>
<dbReference type="PANTHER" id="PTHR10342:SF264">
    <property type="entry name" value="MIP05773P-RELATED"/>
    <property type="match status" value="1"/>
</dbReference>
<dbReference type="GO" id="GO:0046872">
    <property type="term" value="F:metal ion binding"/>
    <property type="evidence" value="ECO:0007669"/>
    <property type="project" value="UniProtKB-KW"/>
</dbReference>
<evidence type="ECO:0000256" key="1">
    <source>
        <dbReference type="ARBA" id="ARBA00001913"/>
    </source>
</evidence>
<name>A0A6J0BGY2_NEOLC</name>
<dbReference type="InterPro" id="IPR000917">
    <property type="entry name" value="Sulfatase_N"/>
</dbReference>
<dbReference type="PANTHER" id="PTHR10342">
    <property type="entry name" value="ARYLSULFATASE"/>
    <property type="match status" value="1"/>
</dbReference>
<organism evidence="11 12">
    <name type="scientific">Neodiprion lecontei</name>
    <name type="common">Redheaded pine sawfly</name>
    <dbReference type="NCBI Taxonomy" id="441921"/>
    <lineage>
        <taxon>Eukaryota</taxon>
        <taxon>Metazoa</taxon>
        <taxon>Ecdysozoa</taxon>
        <taxon>Arthropoda</taxon>
        <taxon>Hexapoda</taxon>
        <taxon>Insecta</taxon>
        <taxon>Pterygota</taxon>
        <taxon>Neoptera</taxon>
        <taxon>Endopterygota</taxon>
        <taxon>Hymenoptera</taxon>
        <taxon>Tenthredinoidea</taxon>
        <taxon>Diprionidae</taxon>
        <taxon>Diprioninae</taxon>
        <taxon>Neodiprion</taxon>
    </lineage>
</organism>
<dbReference type="CDD" id="cd16029">
    <property type="entry name" value="4-S"/>
    <property type="match status" value="1"/>
</dbReference>